<keyword evidence="2" id="KW-1185">Reference proteome</keyword>
<gene>
    <name evidence="1" type="ORF">PHAECO_LOCUS5324</name>
</gene>
<dbReference type="OrthoDB" id="6781181at2759"/>
<reference evidence="1" key="2">
    <citation type="submission" date="2022-10" db="EMBL/GenBank/DDBJ databases">
        <authorList>
            <consortium name="ENA_rothamsted_submissions"/>
            <consortium name="culmorum"/>
            <person name="King R."/>
        </authorList>
    </citation>
    <scope>NUCLEOTIDE SEQUENCE</scope>
</reference>
<protein>
    <submittedName>
        <fullName evidence="1">Uncharacterized protein</fullName>
    </submittedName>
</protein>
<dbReference type="AlphaFoldDB" id="A0A9N9SHW1"/>
<sequence length="269" mass="30588">MLPRWLCGCTQTIENKFDDKKLQDIFDKRCAALFEDFSVKFETLKTEFLNSALEKISDFPTSSGENNASTTTTFAEEVIHGPEQKIIVKPKNPQETSRTKHDLLTSVNPVDHDIQFEEVRHIKDGGMLFQCSQSAEASKLEKVMHEKLSDNYNVHILKTLHPQIRVVGYAENLDGESLLQYILKQNDTIFGTNSDCKVVRTGATNKNKAIFQATLQSNQEMREQMDLKGFNPTVKPYDQKKKIQYTMENLDGGTLEITLDQDSPSKKGF</sequence>
<reference evidence="1" key="1">
    <citation type="submission" date="2022-01" db="EMBL/GenBank/DDBJ databases">
        <authorList>
            <person name="King R."/>
        </authorList>
    </citation>
    <scope>NUCLEOTIDE SEQUENCE</scope>
</reference>
<accession>A0A9N9SHW1</accession>
<dbReference type="Proteomes" id="UP001153737">
    <property type="component" value="Chromosome 16"/>
</dbReference>
<organism evidence="1 2">
    <name type="scientific">Phaedon cochleariae</name>
    <name type="common">Mustard beetle</name>
    <dbReference type="NCBI Taxonomy" id="80249"/>
    <lineage>
        <taxon>Eukaryota</taxon>
        <taxon>Metazoa</taxon>
        <taxon>Ecdysozoa</taxon>
        <taxon>Arthropoda</taxon>
        <taxon>Hexapoda</taxon>
        <taxon>Insecta</taxon>
        <taxon>Pterygota</taxon>
        <taxon>Neoptera</taxon>
        <taxon>Endopterygota</taxon>
        <taxon>Coleoptera</taxon>
        <taxon>Polyphaga</taxon>
        <taxon>Cucujiformia</taxon>
        <taxon>Chrysomeloidea</taxon>
        <taxon>Chrysomelidae</taxon>
        <taxon>Chrysomelinae</taxon>
        <taxon>Chrysomelini</taxon>
        <taxon>Phaedon</taxon>
    </lineage>
</organism>
<evidence type="ECO:0000313" key="1">
    <source>
        <dbReference type="EMBL" id="CAG9817715.1"/>
    </source>
</evidence>
<proteinExistence type="predicted"/>
<dbReference type="EMBL" id="OU896722">
    <property type="protein sequence ID" value="CAG9817715.1"/>
    <property type="molecule type" value="Genomic_DNA"/>
</dbReference>
<name>A0A9N9SHW1_PHACE</name>
<evidence type="ECO:0000313" key="2">
    <source>
        <dbReference type="Proteomes" id="UP001153737"/>
    </source>
</evidence>